<dbReference type="Proteomes" id="UP000075882">
    <property type="component" value="Unassembled WGS sequence"/>
</dbReference>
<feature type="transmembrane region" description="Helical" evidence="1">
    <location>
        <begin position="12"/>
        <end position="36"/>
    </location>
</feature>
<dbReference type="AlphaFoldDB" id="A0A8W7P074"/>
<name>A0A8W7P074_ANOCL</name>
<reference evidence="2" key="1">
    <citation type="submission" date="2022-08" db="UniProtKB">
        <authorList>
            <consortium name="EnsemblMetazoa"/>
        </authorList>
    </citation>
    <scope>IDENTIFICATION</scope>
</reference>
<keyword evidence="1" id="KW-0472">Membrane</keyword>
<sequence length="231" mass="24283">MSTVQDHVATTVAAATAAMVGCLVLAGVIGSVGPAVNGFKGAYRNDHYVQGAACKGCLLRFGLARKSQPMPSFIPQNAVAQRVEKFAPPHASSAHRVSEASRARPILTRRRSLLPPDRTDHAVSVLIFSQASFCWSRRAGWLAGWLAGRLGRTAGASSASYVNFEMHSTVATVLPAGCDCGEQEAALRSERRSGGVRVAIAIPFATANATSTSIGIGCSEKEVTPLREMMG</sequence>
<protein>
    <submittedName>
        <fullName evidence="2">Uncharacterized protein</fullName>
    </submittedName>
</protein>
<keyword evidence="1" id="KW-1133">Transmembrane helix</keyword>
<accession>A0A8W7P074</accession>
<keyword evidence="1" id="KW-0812">Transmembrane</keyword>
<organism evidence="2">
    <name type="scientific">Anopheles coluzzii</name>
    <name type="common">African malaria mosquito</name>
    <dbReference type="NCBI Taxonomy" id="1518534"/>
    <lineage>
        <taxon>Eukaryota</taxon>
        <taxon>Metazoa</taxon>
        <taxon>Ecdysozoa</taxon>
        <taxon>Arthropoda</taxon>
        <taxon>Hexapoda</taxon>
        <taxon>Insecta</taxon>
        <taxon>Pterygota</taxon>
        <taxon>Neoptera</taxon>
        <taxon>Endopterygota</taxon>
        <taxon>Diptera</taxon>
        <taxon>Nematocera</taxon>
        <taxon>Culicoidea</taxon>
        <taxon>Culicidae</taxon>
        <taxon>Anophelinae</taxon>
        <taxon>Anopheles</taxon>
    </lineage>
</organism>
<proteinExistence type="predicted"/>
<evidence type="ECO:0000313" key="2">
    <source>
        <dbReference type="EnsemblMetazoa" id="ACOM022501-PA.1"/>
    </source>
</evidence>
<evidence type="ECO:0000256" key="1">
    <source>
        <dbReference type="SAM" id="Phobius"/>
    </source>
</evidence>
<dbReference type="EnsemblMetazoa" id="ACOM022501-RA">
    <property type="protein sequence ID" value="ACOM022501-PA.1"/>
    <property type="gene ID" value="ACOM022501"/>
</dbReference>